<dbReference type="Proteomes" id="UP000250197">
    <property type="component" value="Chromosome"/>
</dbReference>
<evidence type="ECO:0000313" key="2">
    <source>
        <dbReference type="Proteomes" id="UP000250197"/>
    </source>
</evidence>
<dbReference type="AlphaFoldDB" id="A0A2Z2J4V9"/>
<dbReference type="KEGG" id="cstr:CBE89_00840"/>
<sequence length="99" mass="11193">MEEKNLSSLVFGNVVLESQFLGTTPRIYSADMRSYYLRPSPYVTLSAPLNDLRGQLQPDHAEAIAEKIFHSVADELNENYPGGCERAEEELKAWLMQSN</sequence>
<reference evidence="1 2" key="1">
    <citation type="submission" date="2017-05" db="EMBL/GenBank/DDBJ databases">
        <title>Complete genome sequence of Corynebacterium striatum KC-Na-1 isolated from Neophocaena asiaeorientalis in Korea.</title>
        <authorList>
            <person name="Kim J.H."/>
            <person name="Lee K."/>
        </authorList>
    </citation>
    <scope>NUCLEOTIDE SEQUENCE [LARGE SCALE GENOMIC DNA]</scope>
    <source>
        <strain evidence="1 2">KC-Na-01</strain>
    </source>
</reference>
<organism evidence="1 2">
    <name type="scientific">Corynebacterium striatum</name>
    <dbReference type="NCBI Taxonomy" id="43770"/>
    <lineage>
        <taxon>Bacteria</taxon>
        <taxon>Bacillati</taxon>
        <taxon>Actinomycetota</taxon>
        <taxon>Actinomycetes</taxon>
        <taxon>Mycobacteriales</taxon>
        <taxon>Corynebacteriaceae</taxon>
        <taxon>Corynebacterium</taxon>
    </lineage>
</organism>
<dbReference type="RefSeq" id="WP_086890429.1">
    <property type="nucleotide sequence ID" value="NZ_CP021252.1"/>
</dbReference>
<accession>A0A2Z2J4V9</accession>
<protein>
    <submittedName>
        <fullName evidence="1">Uncharacterized protein</fullName>
    </submittedName>
</protein>
<proteinExistence type="predicted"/>
<name>A0A2Z2J4V9_CORST</name>
<evidence type="ECO:0000313" key="1">
    <source>
        <dbReference type="EMBL" id="ART20208.1"/>
    </source>
</evidence>
<dbReference type="EMBL" id="CP021252">
    <property type="protein sequence ID" value="ART20208.1"/>
    <property type="molecule type" value="Genomic_DNA"/>
</dbReference>
<gene>
    <name evidence="1" type="ORF">CBE89_00840</name>
</gene>